<dbReference type="STRING" id="1314773.A0A3N2PT59"/>
<dbReference type="Proteomes" id="UP000272025">
    <property type="component" value="Unassembled WGS sequence"/>
</dbReference>
<feature type="compositionally biased region" description="Basic and acidic residues" evidence="1">
    <location>
        <begin position="99"/>
        <end position="111"/>
    </location>
</feature>
<gene>
    <name evidence="2" type="ORF">SODALDRAFT_203329</name>
</gene>
<dbReference type="GeneID" id="39575702"/>
<reference evidence="2 3" key="1">
    <citation type="journal article" date="2018" name="Mol. Ecol.">
        <title>The obligate alkalophilic soda-lake fungus Sodiomyces alkalinus has shifted to a protein diet.</title>
        <authorList>
            <person name="Grum-Grzhimaylo A.A."/>
            <person name="Falkoski D.L."/>
            <person name="van den Heuvel J."/>
            <person name="Valero-Jimenez C.A."/>
            <person name="Min B."/>
            <person name="Choi I.G."/>
            <person name="Lipzen A."/>
            <person name="Daum C.G."/>
            <person name="Aanen D.K."/>
            <person name="Tsang A."/>
            <person name="Henrissat B."/>
            <person name="Bilanenko E.N."/>
            <person name="de Vries R.P."/>
            <person name="van Kan J.A.L."/>
            <person name="Grigoriev I.V."/>
            <person name="Debets A.J.M."/>
        </authorList>
    </citation>
    <scope>NUCLEOTIDE SEQUENCE [LARGE SCALE GENOMIC DNA]</scope>
    <source>
        <strain evidence="2 3">F11</strain>
    </source>
</reference>
<protein>
    <submittedName>
        <fullName evidence="2">Uncharacterized protein</fullName>
    </submittedName>
</protein>
<evidence type="ECO:0000313" key="2">
    <source>
        <dbReference type="EMBL" id="ROT37697.1"/>
    </source>
</evidence>
<feature type="compositionally biased region" description="Basic and acidic residues" evidence="1">
    <location>
        <begin position="29"/>
        <end position="39"/>
    </location>
</feature>
<organism evidence="2 3">
    <name type="scientific">Sodiomyces alkalinus (strain CBS 110278 / VKM F-3762 / F11)</name>
    <name type="common">Alkaliphilic filamentous fungus</name>
    <dbReference type="NCBI Taxonomy" id="1314773"/>
    <lineage>
        <taxon>Eukaryota</taxon>
        <taxon>Fungi</taxon>
        <taxon>Dikarya</taxon>
        <taxon>Ascomycota</taxon>
        <taxon>Pezizomycotina</taxon>
        <taxon>Sordariomycetes</taxon>
        <taxon>Hypocreomycetidae</taxon>
        <taxon>Glomerellales</taxon>
        <taxon>Plectosphaerellaceae</taxon>
        <taxon>Sodiomyces</taxon>
    </lineage>
</organism>
<evidence type="ECO:0000256" key="1">
    <source>
        <dbReference type="SAM" id="MobiDB-lite"/>
    </source>
</evidence>
<feature type="compositionally biased region" description="Low complexity" evidence="1">
    <location>
        <begin position="171"/>
        <end position="185"/>
    </location>
</feature>
<dbReference type="RefSeq" id="XP_028465503.1">
    <property type="nucleotide sequence ID" value="XM_028607224.1"/>
</dbReference>
<accession>A0A3N2PT59</accession>
<sequence length="306" mass="31673">MDPALGQSSSDKSYSPGPGSIMTSSSRDTTPDHSSEGPIRKPGAGVDVVDPSLTLASAVRGPMANHEGGRSEMERALNPTSNPFVVGAVQRRSKPATPSDRHAVQSREKQPHQPQPMQRLHSASTNPNSGGGGGPGEGAGGVIGGSSRNSITGPPRYFDSPSWHPGLVGSTTPTTTAKTVTTTPTNLLSGCFPPPSPQVTSGGGAHYMAMRMDARPEPPGLLGAGGGNLENFYAYCFDRGNGNYARLIPADMLPPLAGIPAFQQGSEGMIVLPLPQGLPPRGPMSNIQPVMLKVSEEVLCFSCAEI</sequence>
<evidence type="ECO:0000313" key="3">
    <source>
        <dbReference type="Proteomes" id="UP000272025"/>
    </source>
</evidence>
<feature type="compositionally biased region" description="Gly residues" evidence="1">
    <location>
        <begin position="129"/>
        <end position="144"/>
    </location>
</feature>
<feature type="compositionally biased region" description="Polar residues" evidence="1">
    <location>
        <begin position="1"/>
        <end position="13"/>
    </location>
</feature>
<dbReference type="EMBL" id="ML119057">
    <property type="protein sequence ID" value="ROT37697.1"/>
    <property type="molecule type" value="Genomic_DNA"/>
</dbReference>
<name>A0A3N2PT59_SODAK</name>
<keyword evidence="3" id="KW-1185">Reference proteome</keyword>
<dbReference type="OrthoDB" id="5355510at2759"/>
<proteinExistence type="predicted"/>
<feature type="region of interest" description="Disordered" evidence="1">
    <location>
        <begin position="1"/>
        <end position="194"/>
    </location>
</feature>
<dbReference type="AlphaFoldDB" id="A0A3N2PT59"/>